<protein>
    <recommendedName>
        <fullName evidence="3">Urease accessory protein UreF</fullName>
    </recommendedName>
</protein>
<accession>A0A1J1LHB9</accession>
<dbReference type="InterPro" id="IPR038277">
    <property type="entry name" value="UreF_sf"/>
</dbReference>
<evidence type="ECO:0000313" key="5">
    <source>
        <dbReference type="Proteomes" id="UP000184315"/>
    </source>
</evidence>
<name>A0A1J1LHB9_9CYAN</name>
<evidence type="ECO:0000256" key="1">
    <source>
        <dbReference type="ARBA" id="ARBA00022988"/>
    </source>
</evidence>
<dbReference type="GO" id="GO:0016151">
    <property type="term" value="F:nickel cation binding"/>
    <property type="evidence" value="ECO:0007669"/>
    <property type="project" value="UniProtKB-UniRule"/>
</dbReference>
<proteinExistence type="inferred from homology"/>
<dbReference type="STRING" id="671072.PL9214290568"/>
<keyword evidence="5" id="KW-1185">Reference proteome</keyword>
<comment type="function">
    <text evidence="3">Required for maturation of urease via the functional incorporation of the urease nickel metallocenter.</text>
</comment>
<dbReference type="PIRSF" id="PIRSF009467">
    <property type="entry name" value="Ureas_acces_UreF"/>
    <property type="match status" value="1"/>
</dbReference>
<dbReference type="PANTHER" id="PTHR33620">
    <property type="entry name" value="UREASE ACCESSORY PROTEIN F"/>
    <property type="match status" value="1"/>
</dbReference>
<dbReference type="EMBL" id="CZDF01000132">
    <property type="protein sequence ID" value="CUR30977.1"/>
    <property type="molecule type" value="Genomic_DNA"/>
</dbReference>
<dbReference type="Pfam" id="PF01730">
    <property type="entry name" value="UreF"/>
    <property type="match status" value="1"/>
</dbReference>
<gene>
    <name evidence="3 4" type="primary">ureF</name>
    <name evidence="4" type="ORF">PL9214290568</name>
</gene>
<evidence type="ECO:0000256" key="3">
    <source>
        <dbReference type="HAMAP-Rule" id="MF_01385"/>
    </source>
</evidence>
<dbReference type="AlphaFoldDB" id="A0A1J1LHB9"/>
<reference evidence="5" key="1">
    <citation type="submission" date="2015-10" db="EMBL/GenBank/DDBJ databases">
        <authorList>
            <person name="Regsiter A."/>
            <person name="william w."/>
        </authorList>
    </citation>
    <scope>NUCLEOTIDE SEQUENCE [LARGE SCALE GENOMIC DNA]</scope>
</reference>
<organism evidence="4 5">
    <name type="scientific">Planktothrix tepida PCC 9214</name>
    <dbReference type="NCBI Taxonomy" id="671072"/>
    <lineage>
        <taxon>Bacteria</taxon>
        <taxon>Bacillati</taxon>
        <taxon>Cyanobacteriota</taxon>
        <taxon>Cyanophyceae</taxon>
        <taxon>Oscillatoriophycideae</taxon>
        <taxon>Oscillatoriales</taxon>
        <taxon>Microcoleaceae</taxon>
        <taxon>Planktothrix</taxon>
    </lineage>
</organism>
<keyword evidence="2 3" id="KW-0143">Chaperone</keyword>
<dbReference type="OrthoDB" id="9798772at2"/>
<evidence type="ECO:0000256" key="2">
    <source>
        <dbReference type="ARBA" id="ARBA00023186"/>
    </source>
</evidence>
<dbReference type="RefSeq" id="WP_072717915.1">
    <property type="nucleotide sequence ID" value="NZ_LN889782.1"/>
</dbReference>
<dbReference type="PANTHER" id="PTHR33620:SF1">
    <property type="entry name" value="UREASE ACCESSORY PROTEIN F"/>
    <property type="match status" value="1"/>
</dbReference>
<comment type="subunit">
    <text evidence="3">UreD, UreF and UreG form a complex that acts as a GTP-hydrolysis-dependent molecular chaperone, activating the urease apoprotein by helping to assemble the nickel containing metallocenter of UreC. The UreE protein probably delivers the nickel.</text>
</comment>
<sequence>MILNLLQLSSPALPLGAYSYSEGLETLVENHIITDHQSLLQWLIQDLKFGAIRLEAAVMVRAYRCVVNQDFNQFIYWNQWSTATKETAELRQQSWQMGNTLIQLLVHLEAVKTTANQNLELPPLKNWVEQVGKPCNYAIAFGLGAVYWNLDLKNALLGYLYSWATNLINAGVKLIPLGQTMGQTLLLQLHPEIELTATAILELKDEDLVSCNWGLALASMAHETQYSRLFRS</sequence>
<dbReference type="GO" id="GO:0005737">
    <property type="term" value="C:cytoplasm"/>
    <property type="evidence" value="ECO:0007669"/>
    <property type="project" value="UniProtKB-SubCell"/>
</dbReference>
<dbReference type="InterPro" id="IPR002639">
    <property type="entry name" value="UreF"/>
</dbReference>
<keyword evidence="3" id="KW-0963">Cytoplasm</keyword>
<keyword evidence="1 3" id="KW-0996">Nickel insertion</keyword>
<dbReference type="HAMAP" id="MF_01385">
    <property type="entry name" value="UreF"/>
    <property type="match status" value="1"/>
</dbReference>
<dbReference type="Proteomes" id="UP000184315">
    <property type="component" value="Unassembled WGS sequence"/>
</dbReference>
<comment type="subcellular location">
    <subcellularLocation>
        <location evidence="3">Cytoplasm</location>
    </subcellularLocation>
</comment>
<evidence type="ECO:0000313" key="4">
    <source>
        <dbReference type="EMBL" id="CUR30977.1"/>
    </source>
</evidence>
<comment type="similarity">
    <text evidence="3">Belongs to the UreF family.</text>
</comment>
<dbReference type="Gene3D" id="1.10.4190.10">
    <property type="entry name" value="Urease accessory protein UreF"/>
    <property type="match status" value="1"/>
</dbReference>